<gene>
    <name evidence="1" type="ORF">HUJ06_027548</name>
</gene>
<reference evidence="1 2" key="1">
    <citation type="journal article" date="2020" name="Mol. Biol. Evol.">
        <title>Distinct Expression and Methylation Patterns for Genes with Different Fates following a Single Whole-Genome Duplication in Flowering Plants.</title>
        <authorList>
            <person name="Shi T."/>
            <person name="Rahmani R.S."/>
            <person name="Gugger P.F."/>
            <person name="Wang M."/>
            <person name="Li H."/>
            <person name="Zhang Y."/>
            <person name="Li Z."/>
            <person name="Wang Q."/>
            <person name="Van de Peer Y."/>
            <person name="Marchal K."/>
            <person name="Chen J."/>
        </authorList>
    </citation>
    <scope>NUCLEOTIDE SEQUENCE [LARGE SCALE GENOMIC DNA]</scope>
    <source>
        <tissue evidence="1">Leaf</tissue>
    </source>
</reference>
<evidence type="ECO:0000313" key="1">
    <source>
        <dbReference type="EMBL" id="DAD26080.1"/>
    </source>
</evidence>
<proteinExistence type="predicted"/>
<organism evidence="1 2">
    <name type="scientific">Nelumbo nucifera</name>
    <name type="common">Sacred lotus</name>
    <dbReference type="NCBI Taxonomy" id="4432"/>
    <lineage>
        <taxon>Eukaryota</taxon>
        <taxon>Viridiplantae</taxon>
        <taxon>Streptophyta</taxon>
        <taxon>Embryophyta</taxon>
        <taxon>Tracheophyta</taxon>
        <taxon>Spermatophyta</taxon>
        <taxon>Magnoliopsida</taxon>
        <taxon>Proteales</taxon>
        <taxon>Nelumbonaceae</taxon>
        <taxon>Nelumbo</taxon>
    </lineage>
</organism>
<name>A0A822Y0G1_NELNU</name>
<dbReference type="AlphaFoldDB" id="A0A822Y0G1"/>
<protein>
    <submittedName>
        <fullName evidence="1">Uncharacterized protein</fullName>
    </submittedName>
</protein>
<sequence length="46" mass="5160">MSCSGGMICIGRRRTWEEARCHSLSVENMKTNSAWVLAGEKEEEGE</sequence>
<evidence type="ECO:0000313" key="2">
    <source>
        <dbReference type="Proteomes" id="UP000607653"/>
    </source>
</evidence>
<keyword evidence="2" id="KW-1185">Reference proteome</keyword>
<comment type="caution">
    <text evidence="1">The sequence shown here is derived from an EMBL/GenBank/DDBJ whole genome shotgun (WGS) entry which is preliminary data.</text>
</comment>
<dbReference type="EMBL" id="DUZY01000002">
    <property type="protein sequence ID" value="DAD26080.1"/>
    <property type="molecule type" value="Genomic_DNA"/>
</dbReference>
<accession>A0A822Y0G1</accession>
<dbReference type="Proteomes" id="UP000607653">
    <property type="component" value="Unassembled WGS sequence"/>
</dbReference>